<feature type="transmembrane region" description="Helical" evidence="2">
    <location>
        <begin position="172"/>
        <end position="196"/>
    </location>
</feature>
<keyword evidence="2" id="KW-1133">Transmembrane helix</keyword>
<evidence type="ECO:0000256" key="1">
    <source>
        <dbReference type="SAM" id="MobiDB-lite"/>
    </source>
</evidence>
<feature type="transmembrane region" description="Helical" evidence="2">
    <location>
        <begin position="306"/>
        <end position="327"/>
    </location>
</feature>
<dbReference type="EMBL" id="SEOQ01000022">
    <property type="protein sequence ID" value="TFY72188.1"/>
    <property type="molecule type" value="Genomic_DNA"/>
</dbReference>
<dbReference type="AlphaFoldDB" id="A0A4Y9ZEJ7"/>
<comment type="caution">
    <text evidence="3">The sequence shown here is derived from an EMBL/GenBank/DDBJ whole genome shotgun (WGS) entry which is preliminary data.</text>
</comment>
<evidence type="ECO:0000313" key="3">
    <source>
        <dbReference type="EMBL" id="TFY72188.1"/>
    </source>
</evidence>
<accession>A0A4Y9ZEJ7</accession>
<sequence>MVANNQEVLHVAPADPSSSRVRASAALRTYSIKTDLVHGDLVHPFNSMCGEEYYAIAVSELWARSPVFYVEFHLLTLLEQVTSVLYGLYVALFDGSVYVLLTRRPNTYYLTASSAMFLLTTALMGVTLTQILGEPISISTSDIIDGTTLVPCGAGTPERLHEALMYDLLEVVYYPVTTCMCLIADGVLIYRCVVLWPQRLGRWFGMALGALLLAQTATGFANSYFMSELYSLQRQQTASREGTLPPRWIKISHNLNTSQTANNFLTLTVNVLATIFISSRIWFMARQLERTLGRATGVRYRAAMSMIIESGLLITASQLTMACTIFVDSVAAYGTLISIVGRMLTVIAPTLIIVRVGMGRGFDSVVETAHEHHASHGIRETQVRSIRFASHPTTTAEGSHLASVEANIRSTGSELGIDSRSAYRLGGHEHSEVQKEAEDANAEKAEATLV</sequence>
<feature type="transmembrane region" description="Helical" evidence="2">
    <location>
        <begin position="83"/>
        <end position="101"/>
    </location>
</feature>
<dbReference type="OrthoDB" id="3341077at2759"/>
<name>A0A4Y9ZEJ7_9AGAM</name>
<evidence type="ECO:0000256" key="2">
    <source>
        <dbReference type="SAM" id="Phobius"/>
    </source>
</evidence>
<feature type="region of interest" description="Disordered" evidence="1">
    <location>
        <begin position="428"/>
        <end position="450"/>
    </location>
</feature>
<protein>
    <submittedName>
        <fullName evidence="3">Uncharacterized protein</fullName>
    </submittedName>
</protein>
<reference evidence="3 4" key="1">
    <citation type="submission" date="2019-02" db="EMBL/GenBank/DDBJ databases">
        <title>Genome sequencing of the rare red list fungi Dentipellis fragilis.</title>
        <authorList>
            <person name="Buettner E."/>
            <person name="Kellner H."/>
        </authorList>
    </citation>
    <scope>NUCLEOTIDE SEQUENCE [LARGE SCALE GENOMIC DNA]</scope>
    <source>
        <strain evidence="3 4">DSM 105465</strain>
    </source>
</reference>
<feature type="transmembrane region" description="Helical" evidence="2">
    <location>
        <begin position="203"/>
        <end position="225"/>
    </location>
</feature>
<feature type="transmembrane region" description="Helical" evidence="2">
    <location>
        <begin position="108"/>
        <end position="132"/>
    </location>
</feature>
<feature type="transmembrane region" description="Helical" evidence="2">
    <location>
        <begin position="333"/>
        <end position="354"/>
    </location>
</feature>
<keyword evidence="2" id="KW-0472">Membrane</keyword>
<feature type="transmembrane region" description="Helical" evidence="2">
    <location>
        <begin position="264"/>
        <end position="285"/>
    </location>
</feature>
<dbReference type="Proteomes" id="UP000298327">
    <property type="component" value="Unassembled WGS sequence"/>
</dbReference>
<proteinExistence type="predicted"/>
<organism evidence="3 4">
    <name type="scientific">Dentipellis fragilis</name>
    <dbReference type="NCBI Taxonomy" id="205917"/>
    <lineage>
        <taxon>Eukaryota</taxon>
        <taxon>Fungi</taxon>
        <taxon>Dikarya</taxon>
        <taxon>Basidiomycota</taxon>
        <taxon>Agaricomycotina</taxon>
        <taxon>Agaricomycetes</taxon>
        <taxon>Russulales</taxon>
        <taxon>Hericiaceae</taxon>
        <taxon>Dentipellis</taxon>
    </lineage>
</organism>
<gene>
    <name evidence="3" type="ORF">EVG20_g807</name>
</gene>
<evidence type="ECO:0000313" key="4">
    <source>
        <dbReference type="Proteomes" id="UP000298327"/>
    </source>
</evidence>
<keyword evidence="2" id="KW-0812">Transmembrane</keyword>
<keyword evidence="4" id="KW-1185">Reference proteome</keyword>